<feature type="region of interest" description="Disordered" evidence="1">
    <location>
        <begin position="1"/>
        <end position="51"/>
    </location>
</feature>
<sequence length="98" mass="10521">MRTALPGATRNSGSPPFRQARLDTRRSEGSHSAERVTGTERDRLRERGSVGGREGGLEGAIVFTRGRAVCCLSAPSDGKTKTVVNRNTSRLGLKVLLI</sequence>
<keyword evidence="3" id="KW-1185">Reference proteome</keyword>
<gene>
    <name evidence="2" type="ORF">E2C01_044240</name>
</gene>
<dbReference type="Proteomes" id="UP000324222">
    <property type="component" value="Unassembled WGS sequence"/>
</dbReference>
<evidence type="ECO:0000256" key="1">
    <source>
        <dbReference type="SAM" id="MobiDB-lite"/>
    </source>
</evidence>
<accession>A0A5B7FV37</accession>
<reference evidence="2 3" key="1">
    <citation type="submission" date="2019-05" db="EMBL/GenBank/DDBJ databases">
        <title>Another draft genome of Portunus trituberculatus and its Hox gene families provides insights of decapod evolution.</title>
        <authorList>
            <person name="Jeong J.-H."/>
            <person name="Song I."/>
            <person name="Kim S."/>
            <person name="Choi T."/>
            <person name="Kim D."/>
            <person name="Ryu S."/>
            <person name="Kim W."/>
        </authorList>
    </citation>
    <scope>NUCLEOTIDE SEQUENCE [LARGE SCALE GENOMIC DNA]</scope>
    <source>
        <tissue evidence="2">Muscle</tissue>
    </source>
</reference>
<proteinExistence type="predicted"/>
<evidence type="ECO:0000313" key="3">
    <source>
        <dbReference type="Proteomes" id="UP000324222"/>
    </source>
</evidence>
<evidence type="ECO:0000313" key="2">
    <source>
        <dbReference type="EMBL" id="MPC50412.1"/>
    </source>
</evidence>
<organism evidence="2 3">
    <name type="scientific">Portunus trituberculatus</name>
    <name type="common">Swimming crab</name>
    <name type="synonym">Neptunus trituberculatus</name>
    <dbReference type="NCBI Taxonomy" id="210409"/>
    <lineage>
        <taxon>Eukaryota</taxon>
        <taxon>Metazoa</taxon>
        <taxon>Ecdysozoa</taxon>
        <taxon>Arthropoda</taxon>
        <taxon>Crustacea</taxon>
        <taxon>Multicrustacea</taxon>
        <taxon>Malacostraca</taxon>
        <taxon>Eumalacostraca</taxon>
        <taxon>Eucarida</taxon>
        <taxon>Decapoda</taxon>
        <taxon>Pleocyemata</taxon>
        <taxon>Brachyura</taxon>
        <taxon>Eubrachyura</taxon>
        <taxon>Portunoidea</taxon>
        <taxon>Portunidae</taxon>
        <taxon>Portuninae</taxon>
        <taxon>Portunus</taxon>
    </lineage>
</organism>
<feature type="compositionally biased region" description="Basic and acidic residues" evidence="1">
    <location>
        <begin position="20"/>
        <end position="48"/>
    </location>
</feature>
<comment type="caution">
    <text evidence="2">The sequence shown here is derived from an EMBL/GenBank/DDBJ whole genome shotgun (WGS) entry which is preliminary data.</text>
</comment>
<name>A0A5B7FV37_PORTR</name>
<dbReference type="EMBL" id="VSRR010009485">
    <property type="protein sequence ID" value="MPC50412.1"/>
    <property type="molecule type" value="Genomic_DNA"/>
</dbReference>
<protein>
    <submittedName>
        <fullName evidence="2">Uncharacterized protein</fullName>
    </submittedName>
</protein>
<dbReference type="AlphaFoldDB" id="A0A5B7FV37"/>